<dbReference type="InterPro" id="IPR036250">
    <property type="entry name" value="AcylCo_DH-like_C"/>
</dbReference>
<dbReference type="PANTHER" id="PTHR43884:SF12">
    <property type="entry name" value="ISOVALERYL-COA DEHYDROGENASE, MITOCHONDRIAL-RELATED"/>
    <property type="match status" value="1"/>
</dbReference>
<dbReference type="InterPro" id="IPR046373">
    <property type="entry name" value="Acyl-CoA_Oxase/DH_mid-dom_sf"/>
</dbReference>
<dbReference type="GO" id="GO:0016491">
    <property type="term" value="F:oxidoreductase activity"/>
    <property type="evidence" value="ECO:0007669"/>
    <property type="project" value="UniProtKB-KW"/>
</dbReference>
<evidence type="ECO:0000313" key="4">
    <source>
        <dbReference type="EMBL" id="MFF3339613.1"/>
    </source>
</evidence>
<sequence length="572" mass="60547">MRRRIEELERAFGDPCDSANPLGQAALVEADRRNELPAAGERALDAADFGSEFVPVALGGRLDRADVLARVLRPVFRRDVGLGFGYGITSLFAASAVWAAGTEQQRDRTARILLGGGRLSIVHHNLAHGNAMWQGELVARRTRNGYVLNGRKDAVLNAERSAAYVVYARTDAGRGPRSHSVLLLDARERPPAGLRVLPRQLTTGMRGCRFAGLELADCHLPADSVVGRPGDGTELALRTFPLNRALVSSVVLGAGDTALRSAVAAVTAEGAKGAGKRQRQVLAGVFADLLWCDAMATVVLRSLHVLPDSAHLGAAAVKYLVPDLVREDLEELGTVLGASDSHRESGLSYVHKLLRDLPAAGLGHLGTAACQAVLLPQLPWLARNSWGVAEEPPQSLFRAGPSMPPLEMGRLAVAGGTDFLAASLNGALPRLGGDAGEAEPYRGVLVRLTEALITELELLRQKFGAMSASDRAVLARPEVCALADRYAHVAAAGAVLGFWTRQNGTDPFLADPAWPALALSRLGGRLGLKLPALPPDCVDRVFGEVVARYRSGRAYDLNAGLLAGSGGIGRGR</sequence>
<dbReference type="Pfam" id="PF02770">
    <property type="entry name" value="Acyl-CoA_dh_M"/>
    <property type="match status" value="1"/>
</dbReference>
<dbReference type="EC" id="1.3.8.-" evidence="4"/>
<dbReference type="Gene3D" id="2.40.110.10">
    <property type="entry name" value="Butyryl-CoA Dehydrogenase, subunit A, domain 2"/>
    <property type="match status" value="1"/>
</dbReference>
<feature type="domain" description="Acyl-CoA oxidase/dehydrogenase middle" evidence="3">
    <location>
        <begin position="139"/>
        <end position="218"/>
    </location>
</feature>
<evidence type="ECO:0000259" key="3">
    <source>
        <dbReference type="Pfam" id="PF02770"/>
    </source>
</evidence>
<proteinExistence type="predicted"/>
<keyword evidence="5" id="KW-1185">Reference proteome</keyword>
<name>A0ABW6RDK5_9ACTN</name>
<feature type="transmembrane region" description="Helical" evidence="2">
    <location>
        <begin position="80"/>
        <end position="101"/>
    </location>
</feature>
<keyword evidence="2" id="KW-0472">Membrane</keyword>
<dbReference type="InterPro" id="IPR006091">
    <property type="entry name" value="Acyl-CoA_Oxase/DH_mid-dom"/>
</dbReference>
<reference evidence="4 5" key="1">
    <citation type="submission" date="2024-10" db="EMBL/GenBank/DDBJ databases">
        <title>The Natural Products Discovery Center: Release of the First 8490 Sequenced Strains for Exploring Actinobacteria Biosynthetic Diversity.</title>
        <authorList>
            <person name="Kalkreuter E."/>
            <person name="Kautsar S.A."/>
            <person name="Yang D."/>
            <person name="Bader C.D."/>
            <person name="Teijaro C.N."/>
            <person name="Fluegel L."/>
            <person name="Davis C.M."/>
            <person name="Simpson J.R."/>
            <person name="Lauterbach L."/>
            <person name="Steele A.D."/>
            <person name="Gui C."/>
            <person name="Meng S."/>
            <person name="Li G."/>
            <person name="Viehrig K."/>
            <person name="Ye F."/>
            <person name="Su P."/>
            <person name="Kiefer A.F."/>
            <person name="Nichols A."/>
            <person name="Cepeda A.J."/>
            <person name="Yan W."/>
            <person name="Fan B."/>
            <person name="Jiang Y."/>
            <person name="Adhikari A."/>
            <person name="Zheng C.-J."/>
            <person name="Schuster L."/>
            <person name="Cowan T.M."/>
            <person name="Smanski M.J."/>
            <person name="Chevrette M.G."/>
            <person name="De Carvalho L.P.S."/>
            <person name="Shen B."/>
        </authorList>
    </citation>
    <scope>NUCLEOTIDE SEQUENCE [LARGE SCALE GENOMIC DNA]</scope>
    <source>
        <strain evidence="4 5">NPDC003029</strain>
    </source>
</reference>
<dbReference type="EMBL" id="JBIAPK010000003">
    <property type="protein sequence ID" value="MFF3339613.1"/>
    <property type="molecule type" value="Genomic_DNA"/>
</dbReference>
<evidence type="ECO:0000256" key="1">
    <source>
        <dbReference type="ARBA" id="ARBA00022630"/>
    </source>
</evidence>
<keyword evidence="2" id="KW-0812">Transmembrane</keyword>
<dbReference type="PANTHER" id="PTHR43884">
    <property type="entry name" value="ACYL-COA DEHYDROGENASE"/>
    <property type="match status" value="1"/>
</dbReference>
<accession>A0ABW6RDK5</accession>
<keyword evidence="2" id="KW-1133">Transmembrane helix</keyword>
<keyword evidence="4" id="KW-0560">Oxidoreductase</keyword>
<dbReference type="Proteomes" id="UP001601976">
    <property type="component" value="Unassembled WGS sequence"/>
</dbReference>
<dbReference type="RefSeq" id="WP_387895547.1">
    <property type="nucleotide sequence ID" value="NZ_JBIAPK010000003.1"/>
</dbReference>
<gene>
    <name evidence="4" type="ORF">ACFYWW_12910</name>
</gene>
<keyword evidence="1" id="KW-0285">Flavoprotein</keyword>
<dbReference type="CDD" id="cd00567">
    <property type="entry name" value="ACAD"/>
    <property type="match status" value="1"/>
</dbReference>
<dbReference type="InterPro" id="IPR037069">
    <property type="entry name" value="AcylCoA_DH/ox_N_sf"/>
</dbReference>
<comment type="caution">
    <text evidence="4">The sequence shown here is derived from an EMBL/GenBank/DDBJ whole genome shotgun (WGS) entry which is preliminary data.</text>
</comment>
<dbReference type="Gene3D" id="1.10.540.10">
    <property type="entry name" value="Acyl-CoA dehydrogenase/oxidase, N-terminal domain"/>
    <property type="match status" value="1"/>
</dbReference>
<organism evidence="4 5">
    <name type="scientific">Streptomyces flavidovirens</name>
    <dbReference type="NCBI Taxonomy" id="67298"/>
    <lineage>
        <taxon>Bacteria</taxon>
        <taxon>Bacillati</taxon>
        <taxon>Actinomycetota</taxon>
        <taxon>Actinomycetes</taxon>
        <taxon>Kitasatosporales</taxon>
        <taxon>Streptomycetaceae</taxon>
        <taxon>Streptomyces</taxon>
    </lineage>
</organism>
<dbReference type="SUPFAM" id="SSF56645">
    <property type="entry name" value="Acyl-CoA dehydrogenase NM domain-like"/>
    <property type="match status" value="1"/>
</dbReference>
<evidence type="ECO:0000313" key="5">
    <source>
        <dbReference type="Proteomes" id="UP001601976"/>
    </source>
</evidence>
<dbReference type="InterPro" id="IPR009100">
    <property type="entry name" value="AcylCoA_DH/oxidase_NM_dom_sf"/>
</dbReference>
<evidence type="ECO:0000256" key="2">
    <source>
        <dbReference type="SAM" id="Phobius"/>
    </source>
</evidence>
<protein>
    <submittedName>
        <fullName evidence="4">Acyl-CoA dehydrogenase</fullName>
        <ecNumber evidence="4">1.3.8.-</ecNumber>
    </submittedName>
</protein>
<dbReference type="SUPFAM" id="SSF47203">
    <property type="entry name" value="Acyl-CoA dehydrogenase C-terminal domain-like"/>
    <property type="match status" value="1"/>
</dbReference>